<evidence type="ECO:0000256" key="1">
    <source>
        <dbReference type="ARBA" id="ARBA00004429"/>
    </source>
</evidence>
<keyword evidence="5 8" id="KW-0812">Transmembrane</keyword>
<evidence type="ECO:0000259" key="9">
    <source>
        <dbReference type="PROSITE" id="PS50928"/>
    </source>
</evidence>
<dbReference type="Gene3D" id="1.10.3720.10">
    <property type="entry name" value="MetI-like"/>
    <property type="match status" value="1"/>
</dbReference>
<name>A0A3D8ITB6_9HELI</name>
<dbReference type="GO" id="GO:0043190">
    <property type="term" value="C:ATP-binding cassette (ABC) transporter complex"/>
    <property type="evidence" value="ECO:0007669"/>
    <property type="project" value="InterPro"/>
</dbReference>
<sequence>MIDSLFSASNIYRLGEGLGITLFVSFVSIGLSIVFGSLIGLCMLMRSVLVRVVCRLYLEFVRIVPILALLYVCYFGLPQAMDIHINNIFVGILVFSLWGSAEMADLVRGALSSISNHQRESALSLGLNWIKTQIFVILPQATTRLIPGSINLFTRIIKTTSLLLFIGVGDVFFVARQIIEANHTIVSAPFVIYGFLLVLYFVLCYPLSYLAKRLESKDSSM</sequence>
<feature type="transmembrane region" description="Helical" evidence="8">
    <location>
        <begin position="191"/>
        <end position="211"/>
    </location>
</feature>
<dbReference type="InterPro" id="IPR035906">
    <property type="entry name" value="MetI-like_sf"/>
</dbReference>
<dbReference type="Pfam" id="PF00528">
    <property type="entry name" value="BPD_transp_1"/>
    <property type="match status" value="1"/>
</dbReference>
<dbReference type="AlphaFoldDB" id="A0A3D8ITB6"/>
<accession>A0A3D8ITB6</accession>
<dbReference type="CDD" id="cd06261">
    <property type="entry name" value="TM_PBP2"/>
    <property type="match status" value="1"/>
</dbReference>
<keyword evidence="6 8" id="KW-1133">Transmembrane helix</keyword>
<dbReference type="InterPro" id="IPR010065">
    <property type="entry name" value="AA_ABC_transptr_permease_3TM"/>
</dbReference>
<evidence type="ECO:0000256" key="5">
    <source>
        <dbReference type="ARBA" id="ARBA00022692"/>
    </source>
</evidence>
<feature type="transmembrane region" description="Helical" evidence="8">
    <location>
        <begin position="83"/>
        <end position="101"/>
    </location>
</feature>
<feature type="transmembrane region" description="Helical" evidence="8">
    <location>
        <begin position="20"/>
        <end position="44"/>
    </location>
</feature>
<dbReference type="InterPro" id="IPR000515">
    <property type="entry name" value="MetI-like"/>
</dbReference>
<dbReference type="RefSeq" id="WP_115570472.1">
    <property type="nucleotide sequence ID" value="NZ_NXLT01000001.1"/>
</dbReference>
<keyword evidence="3 8" id="KW-0813">Transport</keyword>
<feature type="transmembrane region" description="Helical" evidence="8">
    <location>
        <begin position="56"/>
        <end position="77"/>
    </location>
</feature>
<proteinExistence type="inferred from homology"/>
<evidence type="ECO:0000256" key="8">
    <source>
        <dbReference type="RuleBase" id="RU363032"/>
    </source>
</evidence>
<evidence type="ECO:0000256" key="7">
    <source>
        <dbReference type="ARBA" id="ARBA00023136"/>
    </source>
</evidence>
<comment type="similarity">
    <text evidence="2">Belongs to the binding-protein-dependent transport system permease family. HisMQ subfamily.</text>
</comment>
<dbReference type="PANTHER" id="PTHR30614:SF36">
    <property type="entry name" value="ABC TRANSPORTER MEMBRANE-SPANNING PERMEASE-GLUTAMINE TRANSPORT"/>
    <property type="match status" value="1"/>
</dbReference>
<dbReference type="Proteomes" id="UP000256514">
    <property type="component" value="Unassembled WGS sequence"/>
</dbReference>
<evidence type="ECO:0000313" key="10">
    <source>
        <dbReference type="EMBL" id="RDU68528.1"/>
    </source>
</evidence>
<keyword evidence="4" id="KW-1003">Cell membrane</keyword>
<evidence type="ECO:0000256" key="3">
    <source>
        <dbReference type="ARBA" id="ARBA00022448"/>
    </source>
</evidence>
<evidence type="ECO:0000256" key="4">
    <source>
        <dbReference type="ARBA" id="ARBA00022475"/>
    </source>
</evidence>
<feature type="transmembrane region" description="Helical" evidence="8">
    <location>
        <begin position="162"/>
        <end position="179"/>
    </location>
</feature>
<reference evidence="10 11" key="1">
    <citation type="submission" date="2018-04" db="EMBL/GenBank/DDBJ databases">
        <title>Novel Campyloabacter and Helicobacter Species and Strains.</title>
        <authorList>
            <person name="Mannion A.J."/>
            <person name="Shen Z."/>
            <person name="Fox J.G."/>
        </authorList>
    </citation>
    <scope>NUCLEOTIDE SEQUENCE [LARGE SCALE GENOMIC DNA]</scope>
    <source>
        <strain evidence="10 11">MIT 12-6600</strain>
    </source>
</reference>
<dbReference type="PROSITE" id="PS50928">
    <property type="entry name" value="ABC_TM1"/>
    <property type="match status" value="1"/>
</dbReference>
<dbReference type="InterPro" id="IPR043429">
    <property type="entry name" value="ArtM/GltK/GlnP/TcyL/YhdX-like"/>
</dbReference>
<evidence type="ECO:0000256" key="2">
    <source>
        <dbReference type="ARBA" id="ARBA00010072"/>
    </source>
</evidence>
<dbReference type="NCBIfam" id="TIGR01726">
    <property type="entry name" value="HEQRo_perm_3TM"/>
    <property type="match status" value="1"/>
</dbReference>
<evidence type="ECO:0000313" key="11">
    <source>
        <dbReference type="Proteomes" id="UP000256514"/>
    </source>
</evidence>
<keyword evidence="11" id="KW-1185">Reference proteome</keyword>
<protein>
    <submittedName>
        <fullName evidence="10">Amino acid ABC transporter permease</fullName>
    </submittedName>
</protein>
<dbReference type="GO" id="GO:0022857">
    <property type="term" value="F:transmembrane transporter activity"/>
    <property type="evidence" value="ECO:0007669"/>
    <property type="project" value="InterPro"/>
</dbReference>
<dbReference type="EMBL" id="NXLT01000001">
    <property type="protein sequence ID" value="RDU68528.1"/>
    <property type="molecule type" value="Genomic_DNA"/>
</dbReference>
<dbReference type="PANTHER" id="PTHR30614">
    <property type="entry name" value="MEMBRANE COMPONENT OF AMINO ACID ABC TRANSPORTER"/>
    <property type="match status" value="1"/>
</dbReference>
<organism evidence="10 11">
    <name type="scientific">Helicobacter equorum</name>
    <dbReference type="NCBI Taxonomy" id="361872"/>
    <lineage>
        <taxon>Bacteria</taxon>
        <taxon>Pseudomonadati</taxon>
        <taxon>Campylobacterota</taxon>
        <taxon>Epsilonproteobacteria</taxon>
        <taxon>Campylobacterales</taxon>
        <taxon>Helicobacteraceae</taxon>
        <taxon>Helicobacter</taxon>
    </lineage>
</organism>
<evidence type="ECO:0000256" key="6">
    <source>
        <dbReference type="ARBA" id="ARBA00022989"/>
    </source>
</evidence>
<dbReference type="OrthoDB" id="92598at2"/>
<gene>
    <name evidence="10" type="ORF">CQA54_01610</name>
</gene>
<dbReference type="GO" id="GO:0006865">
    <property type="term" value="P:amino acid transport"/>
    <property type="evidence" value="ECO:0007669"/>
    <property type="project" value="TreeGrafter"/>
</dbReference>
<comment type="caution">
    <text evidence="10">The sequence shown here is derived from an EMBL/GenBank/DDBJ whole genome shotgun (WGS) entry which is preliminary data.</text>
</comment>
<keyword evidence="7 8" id="KW-0472">Membrane</keyword>
<feature type="domain" description="ABC transmembrane type-1" evidence="9">
    <location>
        <begin position="18"/>
        <end position="204"/>
    </location>
</feature>
<comment type="subcellular location">
    <subcellularLocation>
        <location evidence="1">Cell inner membrane</location>
        <topology evidence="1">Multi-pass membrane protein</topology>
    </subcellularLocation>
    <subcellularLocation>
        <location evidence="8">Cell membrane</location>
        <topology evidence="8">Multi-pass membrane protein</topology>
    </subcellularLocation>
</comment>
<dbReference type="SUPFAM" id="SSF161098">
    <property type="entry name" value="MetI-like"/>
    <property type="match status" value="1"/>
</dbReference>